<accession>A0AB38YDY0</accession>
<name>A0AB38YDY0_9GAMM</name>
<dbReference type="Gene3D" id="3.40.50.410">
    <property type="entry name" value="von Willebrand factor, type A domain"/>
    <property type="match status" value="1"/>
</dbReference>
<gene>
    <name evidence="1" type="ORF">NFC81_12780</name>
</gene>
<dbReference type="SUPFAM" id="SSF53300">
    <property type="entry name" value="vWA-like"/>
    <property type="match status" value="1"/>
</dbReference>
<sequence>MNDKSIQPRSGQQDIDQFIRQVKDMTVAQATQGRLIFALDATASRKPTWDQACQLQSELFLATQDIGGLAVQLCYFRGFGEFHASPWLTNTQQLLRKMNGVDVLGGHTQIHKVLQQALTETRHQRVSAVILIGDSCEESVDDLCQKAGELGMLRTPVFTFHEGGDHHAESAFRQISKLSGGAYAPFDHNSPGVLKDLLAAVAVYASGGARALESFSSRQGQHVKLLTQQLK</sequence>
<dbReference type="AlphaFoldDB" id="A0AB38YDY0"/>
<reference evidence="1" key="1">
    <citation type="submission" date="2022-07" db="EMBL/GenBank/DDBJ databases">
        <title>Complete genome sequence of Salinispirillum sp. LH10-3-1 capable of multiple carbohydrate inversion isolated from a soda lake.</title>
        <authorList>
            <person name="Liu J."/>
            <person name="Zhai Y."/>
            <person name="Zhang H."/>
            <person name="Yang H."/>
            <person name="Qu J."/>
            <person name="Li J."/>
        </authorList>
    </citation>
    <scope>NUCLEOTIDE SEQUENCE</scope>
    <source>
        <strain evidence="1">LH 10-3-1</strain>
    </source>
</reference>
<dbReference type="RefSeq" id="WP_304994864.1">
    <property type="nucleotide sequence ID" value="NZ_CP101717.1"/>
</dbReference>
<evidence type="ECO:0000313" key="1">
    <source>
        <dbReference type="EMBL" id="WLD57579.1"/>
    </source>
</evidence>
<dbReference type="EMBL" id="CP101717">
    <property type="protein sequence ID" value="WLD57579.1"/>
    <property type="molecule type" value="Genomic_DNA"/>
</dbReference>
<dbReference type="InterPro" id="IPR036465">
    <property type="entry name" value="vWFA_dom_sf"/>
</dbReference>
<protein>
    <submittedName>
        <fullName evidence="1">VWA domain-containing protein</fullName>
    </submittedName>
</protein>
<organism evidence="1">
    <name type="scientific">Salinispirillum sp. LH 10-3-1</name>
    <dbReference type="NCBI Taxonomy" id="2952525"/>
    <lineage>
        <taxon>Bacteria</taxon>
        <taxon>Pseudomonadati</taxon>
        <taxon>Pseudomonadota</taxon>
        <taxon>Gammaproteobacteria</taxon>
        <taxon>Oceanospirillales</taxon>
        <taxon>Saccharospirillaceae</taxon>
        <taxon>Salinispirillum</taxon>
    </lineage>
</organism>
<proteinExistence type="predicted"/>